<reference evidence="4 5" key="1">
    <citation type="submission" date="2016-10" db="EMBL/GenBank/DDBJ databases">
        <authorList>
            <person name="de Groot N.N."/>
        </authorList>
    </citation>
    <scope>NUCLEOTIDE SEQUENCE [LARGE SCALE GENOMIC DNA]</scope>
    <source>
        <strain evidence="4 5">CGMCC 1.5070</strain>
    </source>
</reference>
<protein>
    <submittedName>
        <fullName evidence="4">LPXTG-motif cell wall anchor domain-containing protein</fullName>
    </submittedName>
</protein>
<sequence>MKKIIAMILALTTAASLAVTAIAETPDNNTPAANPSISFDKDADGVELNKDTTLTPGKTYYFPVKYTAAGGTASEALTSEQFSNYKFYFANEEGKSSIESMKVEKHKSVYSLAVKTKAGWPTTIADVSYTVSVIDKKNTDAKFDAAALNFKVGYKAIDENALKNPDYVVVDPSAPVITKDNFDELNKLADGKEVTFANGDWEFTVRVNGMKDINLVSNTDEIDAIIEKFQDQEFKFISFPAGPEFRTTGTLKIDVSDDMDLYAGNFFVYRYLGGKLTKVAATINKDDEVLTLKTKQLGRFVITNKEIKDNTVVDDSFNSNGSSSNGSNSNGAEKNPDTGANNFVGLAVAMAAVAAAGIVVARKRK</sequence>
<dbReference type="NCBIfam" id="NF033846">
    <property type="entry name" value="Rumino_NPXTG"/>
    <property type="match status" value="1"/>
</dbReference>
<dbReference type="OrthoDB" id="1851279at2"/>
<evidence type="ECO:0000256" key="2">
    <source>
        <dbReference type="SAM" id="Phobius"/>
    </source>
</evidence>
<accession>A0A1H8D2E7</accession>
<dbReference type="STRING" id="474960.SAMN05216180_2443"/>
<keyword evidence="2" id="KW-0812">Transmembrane</keyword>
<proteinExistence type="predicted"/>
<feature type="compositionally biased region" description="Low complexity" evidence="1">
    <location>
        <begin position="318"/>
        <end position="331"/>
    </location>
</feature>
<dbReference type="RefSeq" id="WP_092755547.1">
    <property type="nucleotide sequence ID" value="NZ_FOCG01000002.1"/>
</dbReference>
<keyword evidence="5" id="KW-1185">Reference proteome</keyword>
<feature type="region of interest" description="Disordered" evidence="1">
    <location>
        <begin position="313"/>
        <end position="336"/>
    </location>
</feature>
<keyword evidence="2" id="KW-1133">Transmembrane helix</keyword>
<evidence type="ECO:0000256" key="3">
    <source>
        <dbReference type="SAM" id="SignalP"/>
    </source>
</evidence>
<name>A0A1H8D2E7_9FIRM</name>
<feature type="transmembrane region" description="Helical" evidence="2">
    <location>
        <begin position="343"/>
        <end position="361"/>
    </location>
</feature>
<feature type="signal peptide" evidence="3">
    <location>
        <begin position="1"/>
        <end position="23"/>
    </location>
</feature>
<organism evidence="4 5">
    <name type="scientific">Hydrogenoanaerobacterium saccharovorans</name>
    <dbReference type="NCBI Taxonomy" id="474960"/>
    <lineage>
        <taxon>Bacteria</taxon>
        <taxon>Bacillati</taxon>
        <taxon>Bacillota</taxon>
        <taxon>Clostridia</taxon>
        <taxon>Eubacteriales</taxon>
        <taxon>Oscillospiraceae</taxon>
        <taxon>Hydrogenoanaerobacterium</taxon>
    </lineage>
</organism>
<evidence type="ECO:0000313" key="5">
    <source>
        <dbReference type="Proteomes" id="UP000199158"/>
    </source>
</evidence>
<dbReference type="AlphaFoldDB" id="A0A1H8D2E7"/>
<keyword evidence="2" id="KW-0472">Membrane</keyword>
<dbReference type="EMBL" id="FOCG01000002">
    <property type="protein sequence ID" value="SEN00748.1"/>
    <property type="molecule type" value="Genomic_DNA"/>
</dbReference>
<keyword evidence="3" id="KW-0732">Signal</keyword>
<evidence type="ECO:0000313" key="4">
    <source>
        <dbReference type="EMBL" id="SEN00748.1"/>
    </source>
</evidence>
<evidence type="ECO:0000256" key="1">
    <source>
        <dbReference type="SAM" id="MobiDB-lite"/>
    </source>
</evidence>
<dbReference type="Proteomes" id="UP000199158">
    <property type="component" value="Unassembled WGS sequence"/>
</dbReference>
<feature type="chain" id="PRO_5011754880" evidence="3">
    <location>
        <begin position="24"/>
        <end position="365"/>
    </location>
</feature>
<dbReference type="NCBIfam" id="TIGR01167">
    <property type="entry name" value="LPXTG_anchor"/>
    <property type="match status" value="1"/>
</dbReference>
<gene>
    <name evidence="4" type="ORF">SAMN05216180_2443</name>
</gene>